<name>A0A8B8PI25_9MYRT</name>
<dbReference type="InterPro" id="IPR006652">
    <property type="entry name" value="Kelch_1"/>
</dbReference>
<dbReference type="OrthoDB" id="45365at2759"/>
<evidence type="ECO:0000259" key="2">
    <source>
        <dbReference type="PROSITE" id="PS51222"/>
    </source>
</evidence>
<dbReference type="SUPFAM" id="SSF117281">
    <property type="entry name" value="Kelch motif"/>
    <property type="match status" value="1"/>
</dbReference>
<keyword evidence="3" id="KW-1185">Reference proteome</keyword>
<dbReference type="Pfam" id="PF01344">
    <property type="entry name" value="Kelch_1"/>
    <property type="match status" value="5"/>
</dbReference>
<gene>
    <name evidence="4" type="primary">LOC115743690</name>
</gene>
<reference evidence="4" key="1">
    <citation type="submission" date="2025-08" db="UniProtKB">
        <authorList>
            <consortium name="RefSeq"/>
        </authorList>
    </citation>
    <scope>IDENTIFICATION</scope>
    <source>
        <tissue evidence="4">Leaf</tissue>
    </source>
</reference>
<proteinExistence type="predicted"/>
<dbReference type="PANTHER" id="PTHR46034:SF23">
    <property type="entry name" value="DCD (DEVELOPMENT AND CELL DEATH) DOMAIN PROTEIN"/>
    <property type="match status" value="1"/>
</dbReference>
<dbReference type="AlphaFoldDB" id="A0A8B8PI25"/>
<evidence type="ECO:0000256" key="1">
    <source>
        <dbReference type="SAM" id="MobiDB-lite"/>
    </source>
</evidence>
<feature type="domain" description="DCD" evidence="2">
    <location>
        <begin position="34"/>
        <end position="167"/>
    </location>
</feature>
<dbReference type="GO" id="GO:0034976">
    <property type="term" value="P:response to endoplasmic reticulum stress"/>
    <property type="evidence" value="ECO:0007669"/>
    <property type="project" value="InterPro"/>
</dbReference>
<dbReference type="Gene3D" id="2.120.10.80">
    <property type="entry name" value="Kelch-type beta propeller"/>
    <property type="match status" value="1"/>
</dbReference>
<dbReference type="Proteomes" id="UP000827889">
    <property type="component" value="Chromosome 5"/>
</dbReference>
<dbReference type="InterPro" id="IPR015915">
    <property type="entry name" value="Kelch-typ_b-propeller"/>
</dbReference>
<protein>
    <submittedName>
        <fullName evidence="4">Uncharacterized protein LOC115743690 isoform X1</fullName>
    </submittedName>
</protein>
<evidence type="ECO:0000313" key="3">
    <source>
        <dbReference type="Proteomes" id="UP000827889"/>
    </source>
</evidence>
<dbReference type="GeneID" id="115743690"/>
<evidence type="ECO:0000313" key="4">
    <source>
        <dbReference type="RefSeq" id="XP_030534451.1"/>
    </source>
</evidence>
<dbReference type="SMART" id="SM00767">
    <property type="entry name" value="DCD"/>
    <property type="match status" value="1"/>
</dbReference>
<dbReference type="InterPro" id="IPR013989">
    <property type="entry name" value="Dev_and_cell_death_domain"/>
</dbReference>
<dbReference type="SMART" id="SM00612">
    <property type="entry name" value="Kelch"/>
    <property type="match status" value="5"/>
</dbReference>
<dbReference type="PANTHER" id="PTHR46034">
    <property type="match status" value="1"/>
</dbReference>
<dbReference type="InterPro" id="IPR044832">
    <property type="entry name" value="NRP-like"/>
</dbReference>
<sequence length="863" mass="95510">MGGKAKKNHHVLKEVCHQHGTSNCSATARNLCKKDLGGVILGCTHHTINECYAKKLFGLPRPHYAYVKKIEPGLPLFLFNYSNRKLHGVFEATSRGQKNIDIRAWTKESFEETPYPAQVKVRTRIDCQPLLEEQFRPVIISNYHSTAHFWFELDQEQTTKLICLFSSNRNDATIPRAKYPDGWITLDKDLLAFKSRMGGERTETPPTGWDLAQPNQVIGDWRSNESPRSEKERLLLGSVSNEFAVPEHDEADRSRTYANANKLPQKLWSSLFRSDSTSDAGEQPQSSKSVATEVKGFDDLTEEEADDIAGFAAQVGVIASGQCNPEGSVPAAVCTNACTHPLSSESRKEFEEHARSKPSYEAAQEAWIHVRGASSTSHASNEYDEFKVVDPETRFSAFHYRSMVGDASVVAPNLNGESHMSQIDIDKERDEERLCIEKKSMGLYGVSNLSSTSSQLSSSTLAVTETQGLIPYEPTSSCGSSSSMTTTEIVRDNLEEGAEALSVDVDGSEIVAELLCKVRGLMLSQLEQAQRFCLIEKELRQKICCLEDRCKALELRESSAVGPVAETQYESVCEPFPFKKSIFIVGGYDGSSYLSASCLYSPHEDMMTSLSPMRSVRSQASVAKLRGELYVFGGVHDDVWHNTVESYSQEYDKWTELPSMIRKRGSLAGVSLNDKIFAIGGAGAAECEPFSVVEMYDPDTGRWIHTCSMLCKRLAPAAAELNGILYAVGGYDGEDYLESAERCDPRESIWRPIMGMTTKRGGHSLVVLNQKLYALGGYDGSRMVATVEVFDPRAGSWMMVESMNEAKTNHGTVVIGDVIYSLGGLNGDMEVLDTVECYKEGLGWREIDLKAFGKRCCFSAIAV</sequence>
<accession>A0A8B8PI25</accession>
<dbReference type="RefSeq" id="XP_030534451.1">
    <property type="nucleotide sequence ID" value="XM_030678591.2"/>
</dbReference>
<feature type="region of interest" description="Disordered" evidence="1">
    <location>
        <begin position="274"/>
        <end position="293"/>
    </location>
</feature>
<dbReference type="PROSITE" id="PS51222">
    <property type="entry name" value="DCD"/>
    <property type="match status" value="1"/>
</dbReference>
<feature type="compositionally biased region" description="Polar residues" evidence="1">
    <location>
        <begin position="274"/>
        <end position="290"/>
    </location>
</feature>
<dbReference type="KEGG" id="rarg:115743690"/>
<organism evidence="3 4">
    <name type="scientific">Rhodamnia argentea</name>
    <dbReference type="NCBI Taxonomy" id="178133"/>
    <lineage>
        <taxon>Eukaryota</taxon>
        <taxon>Viridiplantae</taxon>
        <taxon>Streptophyta</taxon>
        <taxon>Embryophyta</taxon>
        <taxon>Tracheophyta</taxon>
        <taxon>Spermatophyta</taxon>
        <taxon>Magnoliopsida</taxon>
        <taxon>eudicotyledons</taxon>
        <taxon>Gunneridae</taxon>
        <taxon>Pentapetalae</taxon>
        <taxon>rosids</taxon>
        <taxon>malvids</taxon>
        <taxon>Myrtales</taxon>
        <taxon>Myrtaceae</taxon>
        <taxon>Myrtoideae</taxon>
        <taxon>Myrteae</taxon>
        <taxon>Australasian group</taxon>
        <taxon>Rhodamnia</taxon>
    </lineage>
</organism>
<dbReference type="Pfam" id="PF10539">
    <property type="entry name" value="Dev_Cell_Death"/>
    <property type="match status" value="1"/>
</dbReference>